<keyword evidence="1" id="KW-1133">Transmembrane helix</keyword>
<dbReference type="Gene3D" id="1.20.1250.20">
    <property type="entry name" value="MFS general substrate transporter like domains"/>
    <property type="match status" value="1"/>
</dbReference>
<feature type="transmembrane region" description="Helical" evidence="1">
    <location>
        <begin position="193"/>
        <end position="212"/>
    </location>
</feature>
<feature type="transmembrane region" description="Helical" evidence="1">
    <location>
        <begin position="70"/>
        <end position="87"/>
    </location>
</feature>
<feature type="transmembrane region" description="Helical" evidence="1">
    <location>
        <begin position="125"/>
        <end position="149"/>
    </location>
</feature>
<feature type="transmembrane region" description="Helical" evidence="1">
    <location>
        <begin position="339"/>
        <end position="359"/>
    </location>
</feature>
<evidence type="ECO:0008006" key="4">
    <source>
        <dbReference type="Google" id="ProtNLM"/>
    </source>
</evidence>
<organism evidence="2 3">
    <name type="scientific">Pseudoroseicyclus tamaricis</name>
    <dbReference type="NCBI Taxonomy" id="2705421"/>
    <lineage>
        <taxon>Bacteria</taxon>
        <taxon>Pseudomonadati</taxon>
        <taxon>Pseudomonadota</taxon>
        <taxon>Alphaproteobacteria</taxon>
        <taxon>Rhodobacterales</taxon>
        <taxon>Paracoccaceae</taxon>
        <taxon>Pseudoroseicyclus</taxon>
    </lineage>
</organism>
<protein>
    <recommendedName>
        <fullName evidence="4">Fucose permease</fullName>
    </recommendedName>
</protein>
<feature type="transmembrane region" description="Helical" evidence="1">
    <location>
        <begin position="155"/>
        <end position="172"/>
    </location>
</feature>
<keyword evidence="3" id="KW-1185">Reference proteome</keyword>
<keyword evidence="1" id="KW-0812">Transmembrane</keyword>
<feature type="transmembrane region" description="Helical" evidence="1">
    <location>
        <begin position="280"/>
        <end position="299"/>
    </location>
</feature>
<feature type="transmembrane region" description="Helical" evidence="1">
    <location>
        <begin position="93"/>
        <end position="113"/>
    </location>
</feature>
<feature type="transmembrane region" description="Helical" evidence="1">
    <location>
        <begin position="311"/>
        <end position="333"/>
    </location>
</feature>
<evidence type="ECO:0000313" key="3">
    <source>
        <dbReference type="Proteomes" id="UP000474757"/>
    </source>
</evidence>
<comment type="caution">
    <text evidence="2">The sequence shown here is derived from an EMBL/GenBank/DDBJ whole genome shotgun (WGS) entry which is preliminary data.</text>
</comment>
<keyword evidence="1" id="KW-0472">Membrane</keyword>
<dbReference type="InterPro" id="IPR036259">
    <property type="entry name" value="MFS_trans_sf"/>
</dbReference>
<evidence type="ECO:0000313" key="2">
    <source>
        <dbReference type="EMBL" id="NDU99556.1"/>
    </source>
</evidence>
<feature type="transmembrane region" description="Helical" evidence="1">
    <location>
        <begin position="12"/>
        <end position="31"/>
    </location>
</feature>
<dbReference type="AlphaFoldDB" id="A0A6B2JLQ9"/>
<feature type="transmembrane region" description="Helical" evidence="1">
    <location>
        <begin position="43"/>
        <end position="65"/>
    </location>
</feature>
<evidence type="ECO:0000256" key="1">
    <source>
        <dbReference type="SAM" id="Phobius"/>
    </source>
</evidence>
<sequence>MTSHDSTPARLLVTGGIGFTLIGALPALYGLALPVWSEQHGPWGAGLVIGVHGLGCTLAVLAGLFGLLRLTLRLSFVALLAGTLGLALSPGWWGILCGALVAGIGFGGLSVVVNRRFLTEFGPRGPGMVGLVNAVFGLGAIAAPAALLLAGGRPGPVYLGLAAIALVTLPLVRPALRRPNAPTGVPPLHAGRLSVLCFIFASAVLESGLAGYGPTALLSLGMEASSVALATSGFFAAFLAGRLALYWVAQRTRPELVLAAGLFGTAAALGLASAGLTAPGFIAAGAAVGIQFPAFYVWATSVLGPDERLSSAPLIGGLAGSTLGPFALAPILGAWGGPLLFPVLAAVGLVAGLALLASLRRISRISAATLDKRAPA</sequence>
<gene>
    <name evidence="2" type="ORF">GZA08_01050</name>
</gene>
<dbReference type="RefSeq" id="WP_163889150.1">
    <property type="nucleotide sequence ID" value="NZ_JAAFYS010000001.1"/>
</dbReference>
<proteinExistence type="predicted"/>
<reference evidence="2 3" key="1">
    <citation type="submission" date="2020-02" db="EMBL/GenBank/DDBJ databases">
        <title>Pseudoroseicyclus tamarix, sp. nov., isolated from offshore sediment of a Tamarix chinensis forest.</title>
        <authorList>
            <person name="Gai Y."/>
        </authorList>
    </citation>
    <scope>NUCLEOTIDE SEQUENCE [LARGE SCALE GENOMIC DNA]</scope>
    <source>
        <strain evidence="2 3">CLL3-39</strain>
    </source>
</reference>
<dbReference type="EMBL" id="JAAGAB010000001">
    <property type="protein sequence ID" value="NDU99556.1"/>
    <property type="molecule type" value="Genomic_DNA"/>
</dbReference>
<dbReference type="SUPFAM" id="SSF103473">
    <property type="entry name" value="MFS general substrate transporter"/>
    <property type="match status" value="1"/>
</dbReference>
<feature type="transmembrane region" description="Helical" evidence="1">
    <location>
        <begin position="256"/>
        <end position="274"/>
    </location>
</feature>
<feature type="transmembrane region" description="Helical" evidence="1">
    <location>
        <begin position="224"/>
        <end position="249"/>
    </location>
</feature>
<accession>A0A6B2JLQ9</accession>
<name>A0A6B2JLQ9_9RHOB</name>
<dbReference type="Proteomes" id="UP000474757">
    <property type="component" value="Unassembled WGS sequence"/>
</dbReference>